<evidence type="ECO:0000313" key="3">
    <source>
        <dbReference type="Proteomes" id="UP000466345"/>
    </source>
</evidence>
<sequence length="581" mass="62046">MLPEELTGAERLLWEAFPEGRRVDLRTGDAAADDPAGAAGWGPERTVRAEVVAALLLGARESVAGHVAAVHLLGARITGTLELDNADVDCHLRIRGCAFDGEIKVYAARLRNLTVQDSVLPGVLASYATVEGNLRLLRSRITGRLLLEGARIGGNLNLGGARLDGGLSANRLAVESDILCNLGFTAGRTVQLRSARVGGSVQLRDARLRGTDGLALDAARLRVEGDVSGYRMTARGELGLRGASVTGALFLRAAVLLHEGGRTLSAPGAQFGADVVLDRRFRSVGSIRLTDASVAGHLQLDGADLRVPDGMALEAYGLRVGGDVALRDVRAAGALRISGAQITGRVDLTGARVGGGRDGLALSLRQSTTREVLMRTAVPPDGTVDLRYATLGVLHDEARTWPARIRLDGAAYQMLDTPLPAVERLPWLNRDAGAYLPQPYEHLAGMYRRLGLEPEARRVQLAGQRARRTHLPWYARLWGLVQDVTVGYGYRPAWAVGWLLGLLAAGSVFFHLHPPREPASPPRFEAVIYTLDVLLPVVDFGQEKAHVPQGNGLWVGYLLIAAGWILATAVAAGVARALNRP</sequence>
<dbReference type="EMBL" id="WEGJ01000001">
    <property type="protein sequence ID" value="MQY10380.1"/>
    <property type="molecule type" value="Genomic_DNA"/>
</dbReference>
<dbReference type="Proteomes" id="UP000466345">
    <property type="component" value="Unassembled WGS sequence"/>
</dbReference>
<organism evidence="2 3">
    <name type="scientific">Streptomyces smaragdinus</name>
    <dbReference type="NCBI Taxonomy" id="2585196"/>
    <lineage>
        <taxon>Bacteria</taxon>
        <taxon>Bacillati</taxon>
        <taxon>Actinomycetota</taxon>
        <taxon>Actinomycetes</taxon>
        <taxon>Kitasatosporales</taxon>
        <taxon>Streptomycetaceae</taxon>
        <taxon>Streptomyces</taxon>
    </lineage>
</organism>
<keyword evidence="1" id="KW-0472">Membrane</keyword>
<keyword evidence="1" id="KW-1133">Transmembrane helix</keyword>
<comment type="caution">
    <text evidence="2">The sequence shown here is derived from an EMBL/GenBank/DDBJ whole genome shotgun (WGS) entry which is preliminary data.</text>
</comment>
<name>A0A7K0CAA1_9ACTN</name>
<evidence type="ECO:0000256" key="1">
    <source>
        <dbReference type="SAM" id="Phobius"/>
    </source>
</evidence>
<keyword evidence="1" id="KW-0812">Transmembrane</keyword>
<reference evidence="2 3" key="1">
    <citation type="submission" date="2019-10" db="EMBL/GenBank/DDBJ databases">
        <title>Streptomyces smaragdinus sp. nov. and Streptomyces fabii sp. nov., isolated from the gut of fungus growing-termite Macrotermes natalensis.</title>
        <authorList>
            <person name="Schwitalla J."/>
            <person name="Benndorf R."/>
            <person name="Martin K."/>
            <person name="De Beer W."/>
            <person name="Kaster A.-K."/>
            <person name="Vollmers J."/>
            <person name="Poulsen M."/>
            <person name="Beemelmanns C."/>
        </authorList>
    </citation>
    <scope>NUCLEOTIDE SEQUENCE [LARGE SCALE GENOMIC DNA]</scope>
    <source>
        <strain evidence="2 3">RB5</strain>
    </source>
</reference>
<dbReference type="RefSeq" id="WP_323376858.1">
    <property type="nucleotide sequence ID" value="NZ_WEGJ01000001.1"/>
</dbReference>
<protein>
    <recommendedName>
        <fullName evidence="4">Membrane-associated oxidoreductase</fullName>
    </recommendedName>
</protein>
<feature type="transmembrane region" description="Helical" evidence="1">
    <location>
        <begin position="554"/>
        <end position="578"/>
    </location>
</feature>
<keyword evidence="3" id="KW-1185">Reference proteome</keyword>
<evidence type="ECO:0008006" key="4">
    <source>
        <dbReference type="Google" id="ProtNLM"/>
    </source>
</evidence>
<dbReference type="AlphaFoldDB" id="A0A7K0CAA1"/>
<evidence type="ECO:0000313" key="2">
    <source>
        <dbReference type="EMBL" id="MQY10380.1"/>
    </source>
</evidence>
<gene>
    <name evidence="2" type="ORF">SRB5_04880</name>
</gene>
<accession>A0A7K0CAA1</accession>
<proteinExistence type="predicted"/>